<evidence type="ECO:0000259" key="2">
    <source>
        <dbReference type="Pfam" id="PF18676"/>
    </source>
</evidence>
<dbReference type="Pfam" id="PF18676">
    <property type="entry name" value="MBG_2"/>
    <property type="match status" value="1"/>
</dbReference>
<evidence type="ECO:0000313" key="3">
    <source>
        <dbReference type="EMBL" id="MBE9662033.1"/>
    </source>
</evidence>
<reference evidence="3" key="1">
    <citation type="submission" date="2020-10" db="EMBL/GenBank/DDBJ databases">
        <title>Mucilaginibacter mali sp. nov., isolated from rhizosphere soil of apple orchard.</title>
        <authorList>
            <person name="Lee J.-S."/>
            <person name="Kim H.S."/>
            <person name="Kim J.-S."/>
        </authorList>
    </citation>
    <scope>NUCLEOTIDE SEQUENCE</scope>
    <source>
        <strain evidence="3">KCTC 22746</strain>
    </source>
</reference>
<dbReference type="NCBIfam" id="TIGR04131">
    <property type="entry name" value="Bac_Flav_CTERM"/>
    <property type="match status" value="1"/>
</dbReference>
<dbReference type="RefSeq" id="WP_194111229.1">
    <property type="nucleotide sequence ID" value="NZ_JADFFL010000003.1"/>
</dbReference>
<protein>
    <submittedName>
        <fullName evidence="3">Gliding motility-associated C-terminal domain-containing protein</fullName>
    </submittedName>
</protein>
<gene>
    <name evidence="3" type="ORF">IRJ16_09070</name>
</gene>
<dbReference type="Proteomes" id="UP000622475">
    <property type="component" value="Unassembled WGS sequence"/>
</dbReference>
<dbReference type="InterPro" id="IPR015943">
    <property type="entry name" value="WD40/YVTN_repeat-like_dom_sf"/>
</dbReference>
<dbReference type="InterPro" id="IPR011044">
    <property type="entry name" value="Quino_amine_DH_bsu"/>
</dbReference>
<keyword evidence="4" id="KW-1185">Reference proteome</keyword>
<dbReference type="AlphaFoldDB" id="A0A929KY28"/>
<proteinExistence type="predicted"/>
<feature type="domain" description="MBG" evidence="2">
    <location>
        <begin position="696"/>
        <end position="771"/>
    </location>
</feature>
<dbReference type="SUPFAM" id="SSF50969">
    <property type="entry name" value="YVTN repeat-like/Quinoprotein amine dehydrogenase"/>
    <property type="match status" value="2"/>
</dbReference>
<dbReference type="Gene3D" id="2.130.10.10">
    <property type="entry name" value="YVTN repeat-like/Quinoprotein amine dehydrogenase"/>
    <property type="match status" value="2"/>
</dbReference>
<sequence>MTSICTFGYLKVKHTALIALVLLCLTLPDLKVNAQNQTVANGAMTQPIDFPAANCTYNWLSDNPTIGLAARGSGNIAAFKAINNGFAPAIANITATILATPTYGYRTTTKTPRTIAVVDLKTHQDVAEITIPNGQILRMSPDGQILYMKDPTKPNMILLVSTITNDIVDQITLSAPYSWLMLSPGGDKIYLQNSVFSGANYDKLLVVDVATRTEEAPIVLSRDLFNPDLNVDPRFSFSKDGSKIYMTNDWGTFSNQGLLAIFDRSSKQMLTRVQVKRPTHVIESKDQTKLIITSATQTIPIQFYDIATGNVQETPFNQFTYFTVLSEDGNYLYTASYDHLIKIDLRNNSVTPFETGFSPISGIQILPNKDHTRIFVLERATGNVIMIDANDGTIRGDKINVNASKSYGNPDIDFSNSNMQLSPDGTQLYITNRVEDYANNKRFAYISVADVATQKVVKRIDLPNYEAQDIRLYDIEKYCSASTITVKITVDPDPPTITPSNNTLAAHNTTYGTPSTAGTFTISGQRINAGILVTPPAGFEISTNGTTFTNTTTVGGSGDVAATTVYIRLAATANAGNLYGGNIMISNGNLSLTKAIPTSSVAPAALELKATNVTKKYGETLTGGPGSTAFTAAGLKNNETIGSVTVTYGTGAATRDEVRSHTGSVKIDQPTGGTFLAGNYQIDRSDADIIVEQATLTVTADDKQRYYNEADPIFTFKYSGFVDPDDESVLTGTPNAFTTATKASPVGKYPINITGGAALNYKIEGKAGTLTIISRSVTPANAFTPNGDGINDTWNIANINQYPKATVQVYTRSGSQVFYALGYHTPWDATSNSGVLPTGTYYYVIDLGNGTDPMKGSLLVIR</sequence>
<evidence type="ECO:0000256" key="1">
    <source>
        <dbReference type="SAM" id="SignalP"/>
    </source>
</evidence>
<dbReference type="InterPro" id="IPR026341">
    <property type="entry name" value="T9SS_type_B"/>
</dbReference>
<dbReference type="InterPro" id="IPR041286">
    <property type="entry name" value="MBG_2"/>
</dbReference>
<keyword evidence="1" id="KW-0732">Signal</keyword>
<feature type="chain" id="PRO_5037365152" evidence="1">
    <location>
        <begin position="35"/>
        <end position="862"/>
    </location>
</feature>
<dbReference type="Pfam" id="PF13585">
    <property type="entry name" value="CHU_C"/>
    <property type="match status" value="1"/>
</dbReference>
<comment type="caution">
    <text evidence="3">The sequence shown here is derived from an EMBL/GenBank/DDBJ whole genome shotgun (WGS) entry which is preliminary data.</text>
</comment>
<organism evidence="3 4">
    <name type="scientific">Mucilaginibacter myungsuensis</name>
    <dbReference type="NCBI Taxonomy" id="649104"/>
    <lineage>
        <taxon>Bacteria</taxon>
        <taxon>Pseudomonadati</taxon>
        <taxon>Bacteroidota</taxon>
        <taxon>Sphingobacteriia</taxon>
        <taxon>Sphingobacteriales</taxon>
        <taxon>Sphingobacteriaceae</taxon>
        <taxon>Mucilaginibacter</taxon>
    </lineage>
</organism>
<evidence type="ECO:0000313" key="4">
    <source>
        <dbReference type="Proteomes" id="UP000622475"/>
    </source>
</evidence>
<dbReference type="EMBL" id="JADFFL010000003">
    <property type="protein sequence ID" value="MBE9662033.1"/>
    <property type="molecule type" value="Genomic_DNA"/>
</dbReference>
<dbReference type="Gene3D" id="3.30.160.710">
    <property type="match status" value="1"/>
</dbReference>
<accession>A0A929KY28</accession>
<name>A0A929KY28_9SPHI</name>
<feature type="signal peptide" evidence="1">
    <location>
        <begin position="1"/>
        <end position="34"/>
    </location>
</feature>